<name>A0ABW1LI49_9ACTN</name>
<gene>
    <name evidence="1" type="ORF">ACFPYL_07915</name>
</gene>
<evidence type="ECO:0000313" key="1">
    <source>
        <dbReference type="EMBL" id="MFC6042996.1"/>
    </source>
</evidence>
<dbReference type="Proteomes" id="UP001596135">
    <property type="component" value="Unassembled WGS sequence"/>
</dbReference>
<reference evidence="2" key="1">
    <citation type="journal article" date="2019" name="Int. J. Syst. Evol. Microbiol.">
        <title>The Global Catalogue of Microorganisms (GCM) 10K type strain sequencing project: providing services to taxonomists for standard genome sequencing and annotation.</title>
        <authorList>
            <consortium name="The Broad Institute Genomics Platform"/>
            <consortium name="The Broad Institute Genome Sequencing Center for Infectious Disease"/>
            <person name="Wu L."/>
            <person name="Ma J."/>
        </authorList>
    </citation>
    <scope>NUCLEOTIDE SEQUENCE [LARGE SCALE GENOMIC DNA]</scope>
    <source>
        <strain evidence="2">CCUG 54522</strain>
    </source>
</reference>
<comment type="caution">
    <text evidence="1">The sequence shown here is derived from an EMBL/GenBank/DDBJ whole genome shotgun (WGS) entry which is preliminary data.</text>
</comment>
<evidence type="ECO:0000313" key="2">
    <source>
        <dbReference type="Proteomes" id="UP001596135"/>
    </source>
</evidence>
<proteinExistence type="predicted"/>
<accession>A0ABW1LI49</accession>
<sequence length="156" mass="17127">MKGRWWPRVAGGFAAYVGFEVLLTLLEADPDPVRLALLVATCTAILGLVVDALNGGEPSWQVDVERPSVRDSGDPRLVRYVGLIEAHQSSRTPDHTLRDRLAVLTDQVLRQRHGISRADAGADVVLGPELTDLLTGPPRRLSNAQIDRYLTIIEEL</sequence>
<dbReference type="RefSeq" id="WP_379152686.1">
    <property type="nucleotide sequence ID" value="NZ_JBHSRJ010000004.1"/>
</dbReference>
<keyword evidence="2" id="KW-1185">Reference proteome</keyword>
<organism evidence="1 2">
    <name type="scientific">Nocardioides hankookensis</name>
    <dbReference type="NCBI Taxonomy" id="443157"/>
    <lineage>
        <taxon>Bacteria</taxon>
        <taxon>Bacillati</taxon>
        <taxon>Actinomycetota</taxon>
        <taxon>Actinomycetes</taxon>
        <taxon>Propionibacteriales</taxon>
        <taxon>Nocardioidaceae</taxon>
        <taxon>Nocardioides</taxon>
    </lineage>
</organism>
<dbReference type="EMBL" id="JBHSRJ010000004">
    <property type="protein sequence ID" value="MFC6042996.1"/>
    <property type="molecule type" value="Genomic_DNA"/>
</dbReference>
<protein>
    <submittedName>
        <fullName evidence="1">Uncharacterized protein</fullName>
    </submittedName>
</protein>